<keyword evidence="3" id="KW-0964">Secreted</keyword>
<dbReference type="AlphaFoldDB" id="A0A7K5JG93"/>
<gene>
    <name evidence="5" type="primary">Msmb_0</name>
    <name evidence="5" type="ORF">TOXRED_R03314</name>
</gene>
<dbReference type="Pfam" id="PF05825">
    <property type="entry name" value="PSP94"/>
    <property type="match status" value="1"/>
</dbReference>
<dbReference type="Proteomes" id="UP000523146">
    <property type="component" value="Unassembled WGS sequence"/>
</dbReference>
<sequence length="76" mass="8883">GCMMNGKLYPLGHIDRTEDCYRCYCDKDSMECCSVFFTPVAYDEEKCKVIFNRKRCDYDVVQKDDPSKICSAFVRV</sequence>
<evidence type="ECO:0000313" key="6">
    <source>
        <dbReference type="Proteomes" id="UP000523146"/>
    </source>
</evidence>
<keyword evidence="6" id="KW-1185">Reference proteome</keyword>
<dbReference type="GO" id="GO:0005576">
    <property type="term" value="C:extracellular region"/>
    <property type="evidence" value="ECO:0007669"/>
    <property type="project" value="UniProtKB-SubCell"/>
</dbReference>
<dbReference type="PANTHER" id="PTHR10500:SF7">
    <property type="entry name" value="BETA-MICROSEMINOPROTEIN"/>
    <property type="match status" value="1"/>
</dbReference>
<evidence type="ECO:0000256" key="3">
    <source>
        <dbReference type="ARBA" id="ARBA00022525"/>
    </source>
</evidence>
<comment type="similarity">
    <text evidence="2">Belongs to the beta-microseminoprotein family.</text>
</comment>
<proteinExistence type="inferred from homology"/>
<evidence type="ECO:0000256" key="1">
    <source>
        <dbReference type="ARBA" id="ARBA00004613"/>
    </source>
</evidence>
<dbReference type="EMBL" id="VXBI01014346">
    <property type="protein sequence ID" value="NWS92849.1"/>
    <property type="molecule type" value="Genomic_DNA"/>
</dbReference>
<evidence type="ECO:0000256" key="4">
    <source>
        <dbReference type="ARBA" id="ARBA00023157"/>
    </source>
</evidence>
<organism evidence="5 6">
    <name type="scientific">Toxostoma redivivum</name>
    <name type="common">California thrasher</name>
    <dbReference type="NCBI Taxonomy" id="99882"/>
    <lineage>
        <taxon>Eukaryota</taxon>
        <taxon>Metazoa</taxon>
        <taxon>Chordata</taxon>
        <taxon>Craniata</taxon>
        <taxon>Vertebrata</taxon>
        <taxon>Euteleostomi</taxon>
        <taxon>Archelosauria</taxon>
        <taxon>Archosauria</taxon>
        <taxon>Dinosauria</taxon>
        <taxon>Saurischia</taxon>
        <taxon>Theropoda</taxon>
        <taxon>Coelurosauria</taxon>
        <taxon>Aves</taxon>
        <taxon>Neognathae</taxon>
        <taxon>Neoaves</taxon>
        <taxon>Telluraves</taxon>
        <taxon>Australaves</taxon>
        <taxon>Passeriformes</taxon>
        <taxon>Mimidae</taxon>
        <taxon>Toxostoma</taxon>
    </lineage>
</organism>
<dbReference type="PANTHER" id="PTHR10500">
    <property type="entry name" value="BETA-MICROSEMINOPROTEIN"/>
    <property type="match status" value="1"/>
</dbReference>
<feature type="non-terminal residue" evidence="5">
    <location>
        <position position="1"/>
    </location>
</feature>
<feature type="non-terminal residue" evidence="5">
    <location>
        <position position="76"/>
    </location>
</feature>
<dbReference type="InterPro" id="IPR008735">
    <property type="entry name" value="PSP94"/>
</dbReference>
<name>A0A7K5JG93_TOXRE</name>
<comment type="caution">
    <text evidence="5">The sequence shown here is derived from an EMBL/GenBank/DDBJ whole genome shotgun (WGS) entry which is preliminary data.</text>
</comment>
<comment type="subcellular location">
    <subcellularLocation>
        <location evidence="1">Secreted</location>
    </subcellularLocation>
</comment>
<dbReference type="Gene3D" id="2.10.70.10">
    <property type="entry name" value="Complement Module, domain 1"/>
    <property type="match status" value="1"/>
</dbReference>
<evidence type="ECO:0000256" key="2">
    <source>
        <dbReference type="ARBA" id="ARBA00010352"/>
    </source>
</evidence>
<reference evidence="5 6" key="1">
    <citation type="submission" date="2019-09" db="EMBL/GenBank/DDBJ databases">
        <title>Bird 10,000 Genomes (B10K) Project - Family phase.</title>
        <authorList>
            <person name="Zhang G."/>
        </authorList>
    </citation>
    <scope>NUCLEOTIDE SEQUENCE [LARGE SCALE GENOMIC DNA]</scope>
    <source>
        <strain evidence="5">B10K-DU-002-15</strain>
        <tissue evidence="5">Muscle</tissue>
    </source>
</reference>
<protein>
    <submittedName>
        <fullName evidence="5">MSMB protein</fullName>
    </submittedName>
</protein>
<evidence type="ECO:0000313" key="5">
    <source>
        <dbReference type="EMBL" id="NWS92849.1"/>
    </source>
</evidence>
<accession>A0A7K5JG93</accession>
<dbReference type="Gene3D" id="2.20.25.590">
    <property type="match status" value="1"/>
</dbReference>
<keyword evidence="4" id="KW-1015">Disulfide bond</keyword>